<reference evidence="2" key="1">
    <citation type="submission" date="2014-09" db="EMBL/GenBank/DDBJ databases">
        <authorList>
            <person name="Magalhaes I.L.F."/>
            <person name="Oliveira U."/>
            <person name="Santos F.R."/>
            <person name="Vidigal T.H.D.A."/>
            <person name="Brescovit A.D."/>
            <person name="Santos A.J."/>
        </authorList>
    </citation>
    <scope>NUCLEOTIDE SEQUENCE</scope>
    <source>
        <tissue evidence="2">Shoot tissue taken approximately 20 cm above the soil surface</tissue>
    </source>
</reference>
<evidence type="ECO:0000313" key="2">
    <source>
        <dbReference type="EMBL" id="JAD54072.1"/>
    </source>
</evidence>
<sequence>MIPRHFEFRQTKGAPETKTSEWARRTSAQHIACTLRPMHALTHGPARTHTRTGRRVTRHRHHARVTGAGAGRRVGARRPTPALPR</sequence>
<name>A0A0A9B441_ARUDO</name>
<proteinExistence type="predicted"/>
<feature type="region of interest" description="Disordered" evidence="1">
    <location>
        <begin position="39"/>
        <end position="85"/>
    </location>
</feature>
<reference evidence="2" key="2">
    <citation type="journal article" date="2015" name="Data Brief">
        <title>Shoot transcriptome of the giant reed, Arundo donax.</title>
        <authorList>
            <person name="Barrero R.A."/>
            <person name="Guerrero F.D."/>
            <person name="Moolhuijzen P."/>
            <person name="Goolsby J.A."/>
            <person name="Tidwell J."/>
            <person name="Bellgard S.E."/>
            <person name="Bellgard M.I."/>
        </authorList>
    </citation>
    <scope>NUCLEOTIDE SEQUENCE</scope>
    <source>
        <tissue evidence="2">Shoot tissue taken approximately 20 cm above the soil surface</tissue>
    </source>
</reference>
<organism evidence="2">
    <name type="scientific">Arundo donax</name>
    <name type="common">Giant reed</name>
    <name type="synonym">Donax arundinaceus</name>
    <dbReference type="NCBI Taxonomy" id="35708"/>
    <lineage>
        <taxon>Eukaryota</taxon>
        <taxon>Viridiplantae</taxon>
        <taxon>Streptophyta</taxon>
        <taxon>Embryophyta</taxon>
        <taxon>Tracheophyta</taxon>
        <taxon>Spermatophyta</taxon>
        <taxon>Magnoliopsida</taxon>
        <taxon>Liliopsida</taxon>
        <taxon>Poales</taxon>
        <taxon>Poaceae</taxon>
        <taxon>PACMAD clade</taxon>
        <taxon>Arundinoideae</taxon>
        <taxon>Arundineae</taxon>
        <taxon>Arundo</taxon>
    </lineage>
</organism>
<dbReference type="AlphaFoldDB" id="A0A0A9B441"/>
<accession>A0A0A9B441</accession>
<evidence type="ECO:0000256" key="1">
    <source>
        <dbReference type="SAM" id="MobiDB-lite"/>
    </source>
</evidence>
<protein>
    <submittedName>
        <fullName evidence="2">Uncharacterized protein</fullName>
    </submittedName>
</protein>
<dbReference type="EMBL" id="GBRH01243823">
    <property type="protein sequence ID" value="JAD54072.1"/>
    <property type="molecule type" value="Transcribed_RNA"/>
</dbReference>
<feature type="region of interest" description="Disordered" evidence="1">
    <location>
        <begin position="1"/>
        <end position="24"/>
    </location>
</feature>
<feature type="compositionally biased region" description="Basic residues" evidence="1">
    <location>
        <begin position="46"/>
        <end position="64"/>
    </location>
</feature>
<feature type="compositionally biased region" description="Basic and acidic residues" evidence="1">
    <location>
        <begin position="1"/>
        <end position="10"/>
    </location>
</feature>